<evidence type="ECO:0000259" key="1">
    <source>
        <dbReference type="Pfam" id="PF00535"/>
    </source>
</evidence>
<protein>
    <submittedName>
        <fullName evidence="3">Glycosyltransferase</fullName>
    </submittedName>
</protein>
<dbReference type="InterPro" id="IPR054028">
    <property type="entry name" value="TarS/TarP_linker"/>
</dbReference>
<dbReference type="CDD" id="cd00761">
    <property type="entry name" value="Glyco_tranf_GTA_type"/>
    <property type="match status" value="1"/>
</dbReference>
<evidence type="ECO:0000313" key="3">
    <source>
        <dbReference type="EMBL" id="THV43390.1"/>
    </source>
</evidence>
<evidence type="ECO:0000259" key="2">
    <source>
        <dbReference type="Pfam" id="PF22181"/>
    </source>
</evidence>
<feature type="domain" description="Glycosyltransferase 2-like" evidence="1">
    <location>
        <begin position="9"/>
        <end position="132"/>
    </location>
</feature>
<dbReference type="Pfam" id="PF00535">
    <property type="entry name" value="Glycos_transf_2"/>
    <property type="match status" value="1"/>
</dbReference>
<dbReference type="GO" id="GO:0016758">
    <property type="term" value="F:hexosyltransferase activity"/>
    <property type="evidence" value="ECO:0007669"/>
    <property type="project" value="UniProtKB-ARBA"/>
</dbReference>
<proteinExistence type="predicted"/>
<feature type="domain" description="TarS/TarP linker" evidence="2">
    <location>
        <begin position="224"/>
        <end position="320"/>
    </location>
</feature>
<dbReference type="RefSeq" id="WP_136532781.1">
    <property type="nucleotide sequence ID" value="NZ_STGY01000004.1"/>
</dbReference>
<dbReference type="InterPro" id="IPR001173">
    <property type="entry name" value="Glyco_trans_2-like"/>
</dbReference>
<keyword evidence="4" id="KW-1185">Reference proteome</keyword>
<dbReference type="OrthoDB" id="2676521at2"/>
<gene>
    <name evidence="3" type="ORF">FAB82_01575</name>
</gene>
<dbReference type="SUPFAM" id="SSF53448">
    <property type="entry name" value="Nucleotide-diphospho-sugar transferases"/>
    <property type="match status" value="1"/>
</dbReference>
<name>A0A4S8QG93_9ACTN</name>
<dbReference type="Proteomes" id="UP000308760">
    <property type="component" value="Unassembled WGS sequence"/>
</dbReference>
<dbReference type="PANTHER" id="PTHR22916:SF3">
    <property type="entry name" value="UDP-GLCNAC:BETAGAL BETA-1,3-N-ACETYLGLUCOSAMINYLTRANSFERASE-LIKE PROTEIN 1"/>
    <property type="match status" value="1"/>
</dbReference>
<accession>A0A4S8QG93</accession>
<dbReference type="InterPro" id="IPR029044">
    <property type="entry name" value="Nucleotide-diphossugar_trans"/>
</dbReference>
<comment type="caution">
    <text evidence="3">The sequence shown here is derived from an EMBL/GenBank/DDBJ whole genome shotgun (WGS) entry which is preliminary data.</text>
</comment>
<organism evidence="3 4">
    <name type="scientific">Glycomyces buryatensis</name>
    <dbReference type="NCBI Taxonomy" id="2570927"/>
    <lineage>
        <taxon>Bacteria</taxon>
        <taxon>Bacillati</taxon>
        <taxon>Actinomycetota</taxon>
        <taxon>Actinomycetes</taxon>
        <taxon>Glycomycetales</taxon>
        <taxon>Glycomycetaceae</taxon>
        <taxon>Glycomyces</taxon>
    </lineage>
</organism>
<dbReference type="PANTHER" id="PTHR22916">
    <property type="entry name" value="GLYCOSYLTRANSFERASE"/>
    <property type="match status" value="1"/>
</dbReference>
<reference evidence="3 4" key="2">
    <citation type="submission" date="2019-05" db="EMBL/GenBank/DDBJ databases">
        <title>Glycomyces buryatensis sp. nov.</title>
        <authorList>
            <person name="Nikitina E."/>
        </authorList>
    </citation>
    <scope>NUCLEOTIDE SEQUENCE [LARGE SCALE GENOMIC DNA]</scope>
    <source>
        <strain evidence="3 4">18</strain>
    </source>
</reference>
<keyword evidence="3" id="KW-0808">Transferase</keyword>
<dbReference type="Gene3D" id="3.90.550.10">
    <property type="entry name" value="Spore Coat Polysaccharide Biosynthesis Protein SpsA, Chain A"/>
    <property type="match status" value="1"/>
</dbReference>
<evidence type="ECO:0000313" key="4">
    <source>
        <dbReference type="Proteomes" id="UP000308760"/>
    </source>
</evidence>
<dbReference type="EMBL" id="STGY01000004">
    <property type="protein sequence ID" value="THV43390.1"/>
    <property type="molecule type" value="Genomic_DNA"/>
</dbReference>
<sequence>MSVNTPDVTVVTAVYNTLPYLNDCLESLAAQTIGAGRYEVIAVDDGSTDGSGEELDRFAEKYPDTFRVFHQENSGGPAVPSNLALEHARGRYVFFIGSDDYLGRESLERMVAAADGWGADVLLCKMVGVGGRKAPPVFDHTLPDAPFPSEKLAWALSNTKLFRRELVEAEALRFPEDMAVCSDVPFTLRAMTAAQKISVLADYDHYFAVKRDEGENLIYATAPLGWVGAAQRLVEVACELFEPGADRDDLIYRVFSREIAKILQPHLLALDPFDRAAAWNAVADFADEHLTEVLRSRLPTEKRLRLSLAQRRDHERLEAVLAEGAPGFAVEDGRLFVRYPGFREDGADFPDEWFEAQAERVTMRLIRGIHSRYLVWTGVKRDEYALEYSFSLPVTGLDPAAVQVGLERLKAGKNPRPRTVRPAVAEVGPQITAEVELGPDGDDTALVARIPMSALTNRKTGRWTLRAYVVLGAFVYDLPLKAPHDYVQREGRPRGVSVEWGERHSVVVRVGERATRRGPRARLGRLKMRILTKN</sequence>
<dbReference type="Pfam" id="PF22181">
    <property type="entry name" value="TarS_linker"/>
    <property type="match status" value="1"/>
</dbReference>
<dbReference type="AlphaFoldDB" id="A0A4S8QG93"/>
<reference evidence="4" key="1">
    <citation type="submission" date="2019-04" db="EMBL/GenBank/DDBJ databases">
        <title>Nocardioides xinjiangensis sp. nov.</title>
        <authorList>
            <person name="Liu S."/>
        </authorList>
    </citation>
    <scope>NUCLEOTIDE SEQUENCE [LARGE SCALE GENOMIC DNA]</scope>
    <source>
        <strain evidence="4">18</strain>
    </source>
</reference>